<accession>A0A3B7MIH4</accession>
<evidence type="ECO:0000313" key="1">
    <source>
        <dbReference type="EMBL" id="AXY72846.1"/>
    </source>
</evidence>
<keyword evidence="2" id="KW-1185">Reference proteome</keyword>
<protein>
    <submittedName>
        <fullName evidence="1">Uncharacterized protein</fullName>
    </submittedName>
</protein>
<evidence type="ECO:0000313" key="2">
    <source>
        <dbReference type="Proteomes" id="UP000263900"/>
    </source>
</evidence>
<dbReference type="EMBL" id="CP032157">
    <property type="protein sequence ID" value="AXY72846.1"/>
    <property type="molecule type" value="Genomic_DNA"/>
</dbReference>
<organism evidence="1 2">
    <name type="scientific">Paraflavitalea soli</name>
    <dbReference type="NCBI Taxonomy" id="2315862"/>
    <lineage>
        <taxon>Bacteria</taxon>
        <taxon>Pseudomonadati</taxon>
        <taxon>Bacteroidota</taxon>
        <taxon>Chitinophagia</taxon>
        <taxon>Chitinophagales</taxon>
        <taxon>Chitinophagaceae</taxon>
        <taxon>Paraflavitalea</taxon>
    </lineage>
</organism>
<dbReference type="Proteomes" id="UP000263900">
    <property type="component" value="Chromosome"/>
</dbReference>
<dbReference type="OrthoDB" id="2453136at2"/>
<name>A0A3B7MIH4_9BACT</name>
<reference evidence="1 2" key="1">
    <citation type="submission" date="2018-09" db="EMBL/GenBank/DDBJ databases">
        <title>Genome sequencing of strain 6GH32-13.</title>
        <authorList>
            <person name="Weon H.-Y."/>
            <person name="Heo J."/>
            <person name="Kwon S.-W."/>
        </authorList>
    </citation>
    <scope>NUCLEOTIDE SEQUENCE [LARGE SCALE GENOMIC DNA]</scope>
    <source>
        <strain evidence="1 2">5GH32-13</strain>
    </source>
</reference>
<dbReference type="InterPro" id="IPR054233">
    <property type="entry name" value="DUF6958"/>
</dbReference>
<sequence>MKEKIQLLHPQGRKLASIDKEKYDVIRKAILQALKKGPLQHKALQEAVEADFKKNKTSFEGSVGWYVECVKLDLEATKVIDRINEKPLHQWVLKALR</sequence>
<proteinExistence type="predicted"/>
<dbReference type="KEGG" id="pseg:D3H65_02170"/>
<gene>
    <name evidence="1" type="ORF">D3H65_02170</name>
</gene>
<dbReference type="AlphaFoldDB" id="A0A3B7MIH4"/>
<dbReference type="Pfam" id="PF22278">
    <property type="entry name" value="DUF6958"/>
    <property type="match status" value="1"/>
</dbReference>
<dbReference type="RefSeq" id="WP_119048684.1">
    <property type="nucleotide sequence ID" value="NZ_CP032157.1"/>
</dbReference>